<reference evidence="2 3" key="1">
    <citation type="submission" date="2019-09" db="EMBL/GenBank/DDBJ databases">
        <authorList>
            <person name="Chandra G."/>
            <person name="Truman W A."/>
        </authorList>
    </citation>
    <scope>NUCLEOTIDE SEQUENCE [LARGE SCALE GENOMIC DNA]</scope>
    <source>
        <strain evidence="2">PS710</strain>
    </source>
</reference>
<evidence type="ECO:0000313" key="2">
    <source>
        <dbReference type="EMBL" id="VVO42143.1"/>
    </source>
</evidence>
<evidence type="ECO:0008006" key="4">
    <source>
        <dbReference type="Google" id="ProtNLM"/>
    </source>
</evidence>
<dbReference type="SUPFAM" id="SSF143120">
    <property type="entry name" value="YefM-like"/>
    <property type="match status" value="1"/>
</dbReference>
<dbReference type="AlphaFoldDB" id="A0A5E7FYW2"/>
<sequence>MNERVQVNMHEAQSQLSELAERAWHGDTVIIIKDGKPYLELLPHVETSSSRARKLGRLKGKIRMSADFDKTPEDIIDGLEGSL</sequence>
<accession>A0A5E7FYW2</accession>
<organism evidence="2 3">
    <name type="scientific">Pseudomonas fluorescens</name>
    <dbReference type="NCBI Taxonomy" id="294"/>
    <lineage>
        <taxon>Bacteria</taxon>
        <taxon>Pseudomonadati</taxon>
        <taxon>Pseudomonadota</taxon>
        <taxon>Gammaproteobacteria</taxon>
        <taxon>Pseudomonadales</taxon>
        <taxon>Pseudomonadaceae</taxon>
        <taxon>Pseudomonas</taxon>
    </lineage>
</organism>
<dbReference type="Proteomes" id="UP000381093">
    <property type="component" value="Unassembled WGS sequence"/>
</dbReference>
<name>A0A5E7FYW2_PSEFL</name>
<proteinExistence type="inferred from homology"/>
<protein>
    <recommendedName>
        <fullName evidence="4">Type II toxin-antitoxin system prevent-host-death family antitoxin</fullName>
    </recommendedName>
</protein>
<evidence type="ECO:0000313" key="3">
    <source>
        <dbReference type="Proteomes" id="UP000381093"/>
    </source>
</evidence>
<comment type="similarity">
    <text evidence="1">Belongs to the phD/YefM antitoxin family.</text>
</comment>
<dbReference type="EMBL" id="CABVHW010000037">
    <property type="protein sequence ID" value="VVO42143.1"/>
    <property type="molecule type" value="Genomic_DNA"/>
</dbReference>
<dbReference type="RefSeq" id="WP_150767744.1">
    <property type="nucleotide sequence ID" value="NZ_CABVHW010000037.1"/>
</dbReference>
<evidence type="ECO:0000256" key="1">
    <source>
        <dbReference type="ARBA" id="ARBA00009981"/>
    </source>
</evidence>
<dbReference type="InterPro" id="IPR036165">
    <property type="entry name" value="YefM-like_sf"/>
</dbReference>
<gene>
    <name evidence="2" type="ORF">PS710_05999</name>
</gene>